<feature type="compositionally biased region" description="Basic and acidic residues" evidence="6">
    <location>
        <begin position="229"/>
        <end position="245"/>
    </location>
</feature>
<evidence type="ECO:0000256" key="6">
    <source>
        <dbReference type="SAM" id="MobiDB-lite"/>
    </source>
</evidence>
<evidence type="ECO:0000259" key="7">
    <source>
        <dbReference type="Pfam" id="PF01782"/>
    </source>
</evidence>
<dbReference type="HAMAP" id="MF_00014">
    <property type="entry name" value="Ribosome_mat_RimM"/>
    <property type="match status" value="1"/>
</dbReference>
<keyword evidence="2 5" id="KW-0690">Ribosome biogenesis</keyword>
<keyword evidence="4 5" id="KW-0143">Chaperone</keyword>
<comment type="similarity">
    <text evidence="5">Belongs to the RimM family.</text>
</comment>
<dbReference type="AlphaFoldDB" id="A0A4D4LFV8"/>
<dbReference type="RefSeq" id="WP_344591104.1">
    <property type="nucleotide sequence ID" value="NZ_BAAASO010000002.1"/>
</dbReference>
<dbReference type="Pfam" id="PF24986">
    <property type="entry name" value="PRC_RimM"/>
    <property type="match status" value="1"/>
</dbReference>
<dbReference type="Gene3D" id="2.30.30.240">
    <property type="entry name" value="PRC-barrel domain"/>
    <property type="match status" value="1"/>
</dbReference>
<protein>
    <recommendedName>
        <fullName evidence="5">Ribosome maturation factor RimM</fullName>
    </recommendedName>
</protein>
<dbReference type="GO" id="GO:0043022">
    <property type="term" value="F:ribosome binding"/>
    <property type="evidence" value="ECO:0007669"/>
    <property type="project" value="InterPro"/>
</dbReference>
<comment type="caution">
    <text evidence="9">The sequence shown here is derived from an EMBL/GenBank/DDBJ whole genome shotgun (WGS) entry which is preliminary data.</text>
</comment>
<dbReference type="InterPro" id="IPR056792">
    <property type="entry name" value="PRC_RimM"/>
</dbReference>
<feature type="compositionally biased region" description="Basic and acidic residues" evidence="6">
    <location>
        <begin position="188"/>
        <end position="197"/>
    </location>
</feature>
<dbReference type="InterPro" id="IPR011033">
    <property type="entry name" value="PRC_barrel-like_sf"/>
</dbReference>
<proteinExistence type="inferred from homology"/>
<comment type="domain">
    <text evidence="5">The PRC barrel domain binds ribosomal protein uS19.</text>
</comment>
<dbReference type="EMBL" id="BJHW01000001">
    <property type="protein sequence ID" value="GDY56993.1"/>
    <property type="molecule type" value="Genomic_DNA"/>
</dbReference>
<name>A0A4D4LFV8_STRVO</name>
<evidence type="ECO:0000256" key="3">
    <source>
        <dbReference type="ARBA" id="ARBA00022552"/>
    </source>
</evidence>
<keyword evidence="1 5" id="KW-0963">Cytoplasm</keyword>
<dbReference type="GO" id="GO:0005840">
    <property type="term" value="C:ribosome"/>
    <property type="evidence" value="ECO:0007669"/>
    <property type="project" value="InterPro"/>
</dbReference>
<dbReference type="GO" id="GO:0006364">
    <property type="term" value="P:rRNA processing"/>
    <property type="evidence" value="ECO:0007669"/>
    <property type="project" value="UniProtKB-UniRule"/>
</dbReference>
<evidence type="ECO:0000313" key="10">
    <source>
        <dbReference type="Proteomes" id="UP000301309"/>
    </source>
</evidence>
<dbReference type="Gene3D" id="2.40.30.60">
    <property type="entry name" value="RimM"/>
    <property type="match status" value="1"/>
</dbReference>
<dbReference type="Proteomes" id="UP000301309">
    <property type="component" value="Unassembled WGS sequence"/>
</dbReference>
<dbReference type="SUPFAM" id="SSF50447">
    <property type="entry name" value="Translation proteins"/>
    <property type="match status" value="1"/>
</dbReference>
<dbReference type="Pfam" id="PF01782">
    <property type="entry name" value="RimM"/>
    <property type="match status" value="1"/>
</dbReference>
<dbReference type="InterPro" id="IPR009000">
    <property type="entry name" value="Transl_B-barrel_sf"/>
</dbReference>
<accession>A0A4D4LFV8</accession>
<dbReference type="InterPro" id="IPR002676">
    <property type="entry name" value="RimM_N"/>
</dbReference>
<comment type="subcellular location">
    <subcellularLocation>
        <location evidence="5">Cytoplasm</location>
    </subcellularLocation>
</comment>
<comment type="subunit">
    <text evidence="5">Binds ribosomal protein uS19.</text>
</comment>
<evidence type="ECO:0000256" key="5">
    <source>
        <dbReference type="HAMAP-Rule" id="MF_00014"/>
    </source>
</evidence>
<comment type="function">
    <text evidence="5">An accessory protein needed during the final step in the assembly of 30S ribosomal subunit, possibly for assembly of the head region. Essential for efficient processing of 16S rRNA. May be needed both before and after RbfA during the maturation of 16S rRNA. It has affinity for free ribosomal 30S subunits but not for 70S ribosomes.</text>
</comment>
<gene>
    <name evidence="5 9" type="primary">rimM</name>
    <name evidence="9" type="ORF">SVIO_076160</name>
</gene>
<organism evidence="9 10">
    <name type="scientific">Streptomyces violaceusniger</name>
    <dbReference type="NCBI Taxonomy" id="68280"/>
    <lineage>
        <taxon>Bacteria</taxon>
        <taxon>Bacillati</taxon>
        <taxon>Actinomycetota</taxon>
        <taxon>Actinomycetes</taxon>
        <taxon>Kitasatosporales</taxon>
        <taxon>Streptomycetaceae</taxon>
        <taxon>Streptomyces</taxon>
        <taxon>Streptomyces violaceusniger group</taxon>
    </lineage>
</organism>
<feature type="compositionally biased region" description="Basic and acidic residues" evidence="6">
    <location>
        <begin position="204"/>
        <end position="222"/>
    </location>
</feature>
<keyword evidence="10" id="KW-1185">Reference proteome</keyword>
<dbReference type="GO" id="GO:0005737">
    <property type="term" value="C:cytoplasm"/>
    <property type="evidence" value="ECO:0007669"/>
    <property type="project" value="UniProtKB-SubCell"/>
</dbReference>
<feature type="region of interest" description="Disordered" evidence="6">
    <location>
        <begin position="175"/>
        <end position="245"/>
    </location>
</feature>
<keyword evidence="3 5" id="KW-0698">rRNA processing</keyword>
<evidence type="ECO:0000256" key="4">
    <source>
        <dbReference type="ARBA" id="ARBA00023186"/>
    </source>
</evidence>
<feature type="domain" description="Ribosome maturation factor RimM PRC barrel" evidence="8">
    <location>
        <begin position="99"/>
        <end position="166"/>
    </location>
</feature>
<dbReference type="PANTHER" id="PTHR33692:SF1">
    <property type="entry name" value="RIBOSOME MATURATION FACTOR RIMM"/>
    <property type="match status" value="1"/>
</dbReference>
<dbReference type="NCBIfam" id="TIGR02273">
    <property type="entry name" value="16S_RimM"/>
    <property type="match status" value="1"/>
</dbReference>
<dbReference type="PANTHER" id="PTHR33692">
    <property type="entry name" value="RIBOSOME MATURATION FACTOR RIMM"/>
    <property type="match status" value="1"/>
</dbReference>
<dbReference type="GO" id="GO:0042274">
    <property type="term" value="P:ribosomal small subunit biogenesis"/>
    <property type="evidence" value="ECO:0007669"/>
    <property type="project" value="UniProtKB-UniRule"/>
</dbReference>
<dbReference type="InterPro" id="IPR011961">
    <property type="entry name" value="RimM"/>
</dbReference>
<evidence type="ECO:0000313" key="9">
    <source>
        <dbReference type="EMBL" id="GDY56993.1"/>
    </source>
</evidence>
<dbReference type="InterPro" id="IPR036976">
    <property type="entry name" value="RimM_N_sf"/>
</dbReference>
<reference evidence="9 10" key="1">
    <citation type="journal article" date="2020" name="Int. J. Syst. Evol. Microbiol.">
        <title>Reclassification of Streptomyces castelarensis and Streptomyces sporoclivatus as later heterotypic synonyms of Streptomyces antimycoticus.</title>
        <authorList>
            <person name="Komaki H."/>
            <person name="Tamura T."/>
        </authorList>
    </citation>
    <scope>NUCLEOTIDE SEQUENCE [LARGE SCALE GENOMIC DNA]</scope>
    <source>
        <strain evidence="9 10">NBRC 13459</strain>
    </source>
</reference>
<feature type="domain" description="RimM N-terminal" evidence="7">
    <location>
        <begin position="4"/>
        <end position="83"/>
    </location>
</feature>
<evidence type="ECO:0000256" key="1">
    <source>
        <dbReference type="ARBA" id="ARBA00022490"/>
    </source>
</evidence>
<dbReference type="SUPFAM" id="SSF50346">
    <property type="entry name" value="PRC-barrel domain"/>
    <property type="match status" value="1"/>
</dbReference>
<sequence length="245" mass="25976">MQLVVARIGRAHGIKGEVTVEVRTDEPELRLGPGAVLATEPASAGPLTIESGRVHSGRLLLRFEGVRDRNAAEALRNTLLIAEVDPEELPEDPEEFYDHQLIDLDVVTVDGTEVGRISEISHLPYQDLLIVKRPDGGEVMIPFVSEVVPEIDLEAQRAVIDPPPGLLDEAEAEIAGSREDATAGNRKGGTEGDRKGETAGSRKGGTEGDRKGETAGSRKDATADGGATEGDRKGDTAGGREDESS</sequence>
<evidence type="ECO:0000259" key="8">
    <source>
        <dbReference type="Pfam" id="PF24986"/>
    </source>
</evidence>
<evidence type="ECO:0000256" key="2">
    <source>
        <dbReference type="ARBA" id="ARBA00022517"/>
    </source>
</evidence>